<dbReference type="GO" id="GO:0048791">
    <property type="term" value="P:calcium ion-regulated exocytosis of neurotransmitter"/>
    <property type="evidence" value="ECO:0007669"/>
    <property type="project" value="TreeGrafter"/>
</dbReference>
<proteinExistence type="predicted"/>
<evidence type="ECO:0000313" key="6">
    <source>
        <dbReference type="Proteomes" id="UP000479190"/>
    </source>
</evidence>
<dbReference type="GO" id="GO:0044325">
    <property type="term" value="F:transmembrane transporter binding"/>
    <property type="evidence" value="ECO:0007669"/>
    <property type="project" value="TreeGrafter"/>
</dbReference>
<keyword evidence="1" id="KW-0770">Synapse</keyword>
<dbReference type="GO" id="GO:0048167">
    <property type="term" value="P:regulation of synaptic plasticity"/>
    <property type="evidence" value="ECO:0007669"/>
    <property type="project" value="TreeGrafter"/>
</dbReference>
<dbReference type="PANTHER" id="PTHR12157:SF24">
    <property type="entry name" value="FIFE, ISOFORM D"/>
    <property type="match status" value="1"/>
</dbReference>
<dbReference type="PROSITE" id="PS50004">
    <property type="entry name" value="C2"/>
    <property type="match status" value="2"/>
</dbReference>
<dbReference type="GO" id="GO:0031267">
    <property type="term" value="F:small GTPase binding"/>
    <property type="evidence" value="ECO:0007669"/>
    <property type="project" value="InterPro"/>
</dbReference>
<reference evidence="5 6" key="1">
    <citation type="submission" date="2020-02" db="EMBL/GenBank/DDBJ databases">
        <authorList>
            <person name="Ferguson B K."/>
        </authorList>
    </citation>
    <scope>NUCLEOTIDE SEQUENCE [LARGE SCALE GENOMIC DNA]</scope>
</reference>
<feature type="region of interest" description="Disordered" evidence="3">
    <location>
        <begin position="1"/>
        <end position="29"/>
    </location>
</feature>
<dbReference type="InterPro" id="IPR039032">
    <property type="entry name" value="Rim-like"/>
</dbReference>
<dbReference type="GO" id="GO:0042391">
    <property type="term" value="P:regulation of membrane potential"/>
    <property type="evidence" value="ECO:0007669"/>
    <property type="project" value="TreeGrafter"/>
</dbReference>
<dbReference type="PANTHER" id="PTHR12157">
    <property type="entry name" value="REGULATING SYNAPTIC MEMBRANE EXOCYTOSIS PROTEIN"/>
    <property type="match status" value="1"/>
</dbReference>
<gene>
    <name evidence="5" type="ORF">TBRA_LOCUS4348</name>
</gene>
<dbReference type="SUPFAM" id="SSF50156">
    <property type="entry name" value="PDZ domain-like"/>
    <property type="match status" value="1"/>
</dbReference>
<name>A0A6H5IB14_9HYME</name>
<evidence type="ECO:0000259" key="4">
    <source>
        <dbReference type="PROSITE" id="PS50004"/>
    </source>
</evidence>
<dbReference type="GO" id="GO:0042734">
    <property type="term" value="C:presynaptic membrane"/>
    <property type="evidence" value="ECO:0007669"/>
    <property type="project" value="TreeGrafter"/>
</dbReference>
<comment type="subcellular location">
    <subcellularLocation>
        <location evidence="2">Synapse</location>
    </subcellularLocation>
</comment>
<dbReference type="OrthoDB" id="10059918at2759"/>
<dbReference type="InterPro" id="IPR035892">
    <property type="entry name" value="C2_domain_sf"/>
</dbReference>
<feature type="compositionally biased region" description="Polar residues" evidence="3">
    <location>
        <begin position="537"/>
        <end position="547"/>
    </location>
</feature>
<feature type="domain" description="C2" evidence="4">
    <location>
        <begin position="290"/>
        <end position="441"/>
    </location>
</feature>
<dbReference type="Gene3D" id="2.30.42.10">
    <property type="match status" value="1"/>
</dbReference>
<evidence type="ECO:0000256" key="3">
    <source>
        <dbReference type="SAM" id="MobiDB-lite"/>
    </source>
</evidence>
<dbReference type="GO" id="GO:0048788">
    <property type="term" value="C:cytoskeleton of presynaptic active zone"/>
    <property type="evidence" value="ECO:0007669"/>
    <property type="project" value="TreeGrafter"/>
</dbReference>
<feature type="domain" description="C2" evidence="4">
    <location>
        <begin position="580"/>
        <end position="707"/>
    </location>
</feature>
<dbReference type="EMBL" id="CADCXV010000678">
    <property type="protein sequence ID" value="CAB0032410.1"/>
    <property type="molecule type" value="Genomic_DNA"/>
</dbReference>
<evidence type="ECO:0000313" key="5">
    <source>
        <dbReference type="EMBL" id="CAB0032410.1"/>
    </source>
</evidence>
<keyword evidence="6" id="KW-1185">Reference proteome</keyword>
<accession>A0A6H5IB14</accession>
<organism evidence="5 6">
    <name type="scientific">Trichogramma brassicae</name>
    <dbReference type="NCBI Taxonomy" id="86971"/>
    <lineage>
        <taxon>Eukaryota</taxon>
        <taxon>Metazoa</taxon>
        <taxon>Ecdysozoa</taxon>
        <taxon>Arthropoda</taxon>
        <taxon>Hexapoda</taxon>
        <taxon>Insecta</taxon>
        <taxon>Pterygota</taxon>
        <taxon>Neoptera</taxon>
        <taxon>Endopterygota</taxon>
        <taxon>Hymenoptera</taxon>
        <taxon>Apocrita</taxon>
        <taxon>Proctotrupomorpha</taxon>
        <taxon>Chalcidoidea</taxon>
        <taxon>Trichogrammatidae</taxon>
        <taxon>Trichogramma</taxon>
    </lineage>
</organism>
<sequence>MPYELAGPAGDDEKMINLDANPAGDDSIRMPDEEMRTRRRGSQLPNINMIKALANAAAAQQSSSSATSSVAPAQVSRTAAPAVVAPAVAGPVARVTAGVEDRELARQGSLADGEGIKIVIHDVDCDIVQAVRVSIKNYENVIIELIDDCFSVPRTNTKRKVVLRKDVVVEKGHRKKIFEKNVGLERVKKYFFPRSFGMRVVGGKIGSDNRLYAVIVWTVSGGPAEKAGLQQGDKSLFKLHENKIYKHTHIILRIFLCRAEKISNCYNDLVSSEHKYQCALTEQLAKERQVTGRVQIQLWYEADRKELVVSVLAADDLCAREDTGYGTQPEAFAKLDLVSPRYAARINVANFKHSRDSRNDVEFDVVRSGDVTSLKTDVSEPTHNPIWNATLNFTNVTGEQLLDRLIEVTLWDYCPDRDSMFMGGCSIDLTSAFEADRAVWYRLEDPRGLRSGRSPHCSPRGSLSIELAQRLLRRTDLRERSYSEDTQSDSGSPEPYFLHPDHAWLPNSRRGSSQSEQLEIEPYELSKDYSRSLPGSRRSSFQSQAGVTDSKRGSMGEADVSGVHYSRERRRSSFARPMRDQEEILETLRSLKAQGRGELSRTMSLSGEKRRPNLRQKTFRLNMDTYIKTYLRAEERWLHKRKTRVVRHSRNPQFRQTLKYPSCDALGRNLLVMLWEKKQGFESNQGLGGAEIELDSLALTRLTIGWYRLFPIHTLGTQTADSP</sequence>
<evidence type="ECO:0000256" key="2">
    <source>
        <dbReference type="ARBA" id="ARBA00034103"/>
    </source>
</evidence>
<dbReference type="InterPro" id="IPR036034">
    <property type="entry name" value="PDZ_sf"/>
</dbReference>
<dbReference type="SMART" id="SM00239">
    <property type="entry name" value="C2"/>
    <property type="match status" value="2"/>
</dbReference>
<dbReference type="Proteomes" id="UP000479190">
    <property type="component" value="Unassembled WGS sequence"/>
</dbReference>
<evidence type="ECO:0000256" key="1">
    <source>
        <dbReference type="ARBA" id="ARBA00023018"/>
    </source>
</evidence>
<dbReference type="InterPro" id="IPR000008">
    <property type="entry name" value="C2_dom"/>
</dbReference>
<dbReference type="Gene3D" id="2.60.40.150">
    <property type="entry name" value="C2 domain"/>
    <property type="match status" value="2"/>
</dbReference>
<dbReference type="SUPFAM" id="SSF49562">
    <property type="entry name" value="C2 domain (Calcium/lipid-binding domain, CaLB)"/>
    <property type="match status" value="2"/>
</dbReference>
<dbReference type="Pfam" id="PF00168">
    <property type="entry name" value="C2"/>
    <property type="match status" value="2"/>
</dbReference>
<protein>
    <recommendedName>
        <fullName evidence="4">C2 domain-containing protein</fullName>
    </recommendedName>
</protein>
<feature type="region of interest" description="Disordered" evidence="3">
    <location>
        <begin position="477"/>
        <end position="579"/>
    </location>
</feature>
<dbReference type="GO" id="GO:0050806">
    <property type="term" value="P:positive regulation of synaptic transmission"/>
    <property type="evidence" value="ECO:0007669"/>
    <property type="project" value="TreeGrafter"/>
</dbReference>
<dbReference type="AlphaFoldDB" id="A0A6H5IB14"/>